<dbReference type="EMBL" id="FNBT01000005">
    <property type="protein sequence ID" value="SDF63781.1"/>
    <property type="molecule type" value="Genomic_DNA"/>
</dbReference>
<dbReference type="InterPro" id="IPR005064">
    <property type="entry name" value="BUG"/>
</dbReference>
<keyword evidence="4" id="KW-1185">Reference proteome</keyword>
<sequence length="333" mass="34604">MRPIRRTAPALIAVSVLMLAACGGDDEGGGGGGGGGEAATDYPTDDITLYVPYAAGGPTDLAARTIGTCLEDEFGQTVIVENREGASGSIGMQAMLAEDPDGYTLSLIAVPASATNPLQGEDVGYTNDDYVPIAAVTEIPSVLAVGADSEYADAEAFFEAAEENPGQLNVGVPGTTTSQAMELKRMAEEYDIELTLLPFSGNAEMTAALLGGNVDAVFINSSQDVLSNIEAGEFTPLAVSTPESVDYIDAPPLAEVGFPELTNSVSVFGLAAPAETPDDVVSTLEDAVSTCLEKPETVEQLGEQYVPDEFIGTEAFRSRIDEIVEVYGPILQD</sequence>
<evidence type="ECO:0000256" key="2">
    <source>
        <dbReference type="SAM" id="SignalP"/>
    </source>
</evidence>
<dbReference type="Gene3D" id="3.40.190.10">
    <property type="entry name" value="Periplasmic binding protein-like II"/>
    <property type="match status" value="1"/>
</dbReference>
<dbReference type="RefSeq" id="WP_091767817.1">
    <property type="nucleotide sequence ID" value="NZ_FNBT01000005.1"/>
</dbReference>
<dbReference type="OrthoDB" id="8627412at2"/>
<dbReference type="AlphaFoldDB" id="A0A1G7MQ38"/>
<keyword evidence="3" id="KW-0675">Receptor</keyword>
<evidence type="ECO:0000313" key="4">
    <source>
        <dbReference type="Proteomes" id="UP000199406"/>
    </source>
</evidence>
<dbReference type="CDD" id="cd07012">
    <property type="entry name" value="PBP2_Bug_TTT"/>
    <property type="match status" value="1"/>
</dbReference>
<gene>
    <name evidence="3" type="ORF">SAMN05660662_2861</name>
</gene>
<accession>A0A1G7MQ38</accession>
<evidence type="ECO:0000256" key="1">
    <source>
        <dbReference type="ARBA" id="ARBA00006987"/>
    </source>
</evidence>
<protein>
    <submittedName>
        <fullName evidence="3">Tripartite-type tricarboxylate transporter, receptor component TctC</fullName>
    </submittedName>
</protein>
<reference evidence="4" key="1">
    <citation type="submission" date="2016-10" db="EMBL/GenBank/DDBJ databases">
        <authorList>
            <person name="Varghese N."/>
            <person name="Submissions S."/>
        </authorList>
    </citation>
    <scope>NUCLEOTIDE SEQUENCE [LARGE SCALE GENOMIC DNA]</scope>
    <source>
        <strain evidence="4">DSM 44268</strain>
    </source>
</reference>
<feature type="signal peptide" evidence="2">
    <location>
        <begin position="1"/>
        <end position="20"/>
    </location>
</feature>
<name>A0A1G7MQ38_9ACTN</name>
<dbReference type="Pfam" id="PF03401">
    <property type="entry name" value="TctC"/>
    <property type="match status" value="1"/>
</dbReference>
<evidence type="ECO:0000313" key="3">
    <source>
        <dbReference type="EMBL" id="SDF63781.1"/>
    </source>
</evidence>
<dbReference type="PIRSF" id="PIRSF017082">
    <property type="entry name" value="YflP"/>
    <property type="match status" value="1"/>
</dbReference>
<dbReference type="Proteomes" id="UP000199406">
    <property type="component" value="Unassembled WGS sequence"/>
</dbReference>
<dbReference type="PANTHER" id="PTHR42928">
    <property type="entry name" value="TRICARBOXYLATE-BINDING PROTEIN"/>
    <property type="match status" value="1"/>
</dbReference>
<dbReference type="PANTHER" id="PTHR42928:SF5">
    <property type="entry name" value="BLR1237 PROTEIN"/>
    <property type="match status" value="1"/>
</dbReference>
<keyword evidence="2" id="KW-0732">Signal</keyword>
<dbReference type="Gene3D" id="3.40.190.150">
    <property type="entry name" value="Bordetella uptake gene, domain 1"/>
    <property type="match status" value="1"/>
</dbReference>
<comment type="similarity">
    <text evidence="1">Belongs to the UPF0065 (bug) family.</text>
</comment>
<dbReference type="InterPro" id="IPR042100">
    <property type="entry name" value="Bug_dom1"/>
</dbReference>
<proteinExistence type="inferred from homology"/>
<feature type="chain" id="PRO_5039361249" evidence="2">
    <location>
        <begin position="21"/>
        <end position="333"/>
    </location>
</feature>
<dbReference type="STRING" id="1550231.SAMN05660662_2861"/>
<dbReference type="PROSITE" id="PS51257">
    <property type="entry name" value="PROKAR_LIPOPROTEIN"/>
    <property type="match status" value="1"/>
</dbReference>
<dbReference type="SUPFAM" id="SSF53850">
    <property type="entry name" value="Periplasmic binding protein-like II"/>
    <property type="match status" value="1"/>
</dbReference>
<organism evidence="3 4">
    <name type="scientific">Blastococcus aurantiacus</name>
    <dbReference type="NCBI Taxonomy" id="1550231"/>
    <lineage>
        <taxon>Bacteria</taxon>
        <taxon>Bacillati</taxon>
        <taxon>Actinomycetota</taxon>
        <taxon>Actinomycetes</taxon>
        <taxon>Geodermatophilales</taxon>
        <taxon>Geodermatophilaceae</taxon>
        <taxon>Blastococcus</taxon>
    </lineage>
</organism>